<name>A0A1A9B910_9ACTN</name>
<evidence type="ECO:0000313" key="1">
    <source>
        <dbReference type="EMBL" id="SBT65628.1"/>
    </source>
</evidence>
<evidence type="ECO:0000313" key="2">
    <source>
        <dbReference type="Proteomes" id="UP000199558"/>
    </source>
</evidence>
<dbReference type="RefSeq" id="WP_091573546.1">
    <property type="nucleotide sequence ID" value="NZ_FLRH01000003.1"/>
</dbReference>
<gene>
    <name evidence="1" type="ORF">GA0070622_2628</name>
</gene>
<organism evidence="1 2">
    <name type="scientific">Micromonospora sediminicola</name>
    <dbReference type="NCBI Taxonomy" id="946078"/>
    <lineage>
        <taxon>Bacteria</taxon>
        <taxon>Bacillati</taxon>
        <taxon>Actinomycetota</taxon>
        <taxon>Actinomycetes</taxon>
        <taxon>Micromonosporales</taxon>
        <taxon>Micromonosporaceae</taxon>
        <taxon>Micromonospora</taxon>
    </lineage>
</organism>
<dbReference type="EMBL" id="FLRH01000003">
    <property type="protein sequence ID" value="SBT65628.1"/>
    <property type="molecule type" value="Genomic_DNA"/>
</dbReference>
<protein>
    <recommendedName>
        <fullName evidence="3">Site-specific recombinase XerD</fullName>
    </recommendedName>
</protein>
<dbReference type="AlphaFoldDB" id="A0A1A9B910"/>
<proteinExistence type="predicted"/>
<dbReference type="OrthoDB" id="3405537at2"/>
<accession>A0A1A9B910</accession>
<sequence length="676" mass="73671">MTKRIDRSLLAQQVGPLLVLLAELEPALETETVLAAVREAVALPAGQRRIAEEVVGRPDLLTGQAAAATLPGVLRLVDALVRAGATTVVAPLCPRCGKQRPLGRPFDGLRLCDGCTRKAVAMTCGRCGKLRPPARRNDNGHPICQACWWRDPRSWKACTSCGDQRRVAAMTETGPVCTRCRPRPELVCGICGRTGRGSISRATGQPMCDRCRERWAVCSRCGAGASVKGGTLDAPLCARCINPDPAFWTRCGVCGITWQLTTTECARCSLDRRLRQILTVADGTTATQLDRLRQAFAQVDRPDHALDWLHNPGVRDTLHTVALTRPTITHQALDAIPPSGALAHIRSILVVAGALPPRDERLAALEPWITKTIAARETLEHQRVLHSYAVWHHLRRLRGRLDGQPASHQQVTNIRRHVAGAAAFLDWLHTRGSALATCTQADLDQWLASKPAPATRSTNFVRWATTHHHAPRLTAPATRWTGPAGPLDQDRRWADTRRLLHDDTYPTTDRVAGLLILLYAQKLNVISTLTTHHVQHADGQTLLTLGSRPVVLPAPLDRLVNELADATSQTPGGSLINTPSTWLFPGRWPARPLTEGALARRLHAHGLQPRQGRNTALFMLAAEVPAAILAKMLGIHIKAAIQWQQLPNGDWTSYAAEVSARSSSPASPASNNRTPQ</sequence>
<evidence type="ECO:0008006" key="3">
    <source>
        <dbReference type="Google" id="ProtNLM"/>
    </source>
</evidence>
<keyword evidence="2" id="KW-1185">Reference proteome</keyword>
<reference evidence="2" key="1">
    <citation type="submission" date="2016-06" db="EMBL/GenBank/DDBJ databases">
        <authorList>
            <person name="Varghese N."/>
            <person name="Submissions Spin"/>
        </authorList>
    </citation>
    <scope>NUCLEOTIDE SEQUENCE [LARGE SCALE GENOMIC DNA]</scope>
    <source>
        <strain evidence="2">DSM 45794</strain>
    </source>
</reference>
<dbReference type="STRING" id="946078.GA0070622_2628"/>
<dbReference type="Proteomes" id="UP000199558">
    <property type="component" value="Unassembled WGS sequence"/>
</dbReference>